<protein>
    <submittedName>
        <fullName evidence="3">Uncharacterized protein</fullName>
    </submittedName>
</protein>
<gene>
    <name evidence="3" type="ORF">GCM10009575_021470</name>
</gene>
<sequence length="316" mass="30261">MHGKADSDGQHKSGRIELSAAHVAGSALAAVAAAVLASKLGVYGTILGAGVVSVVATAGGTLFQHLFRRTGEQIKEVRVQTRPTGRRRYGGPAGPAAPAEEAGPTEPVEPTEPAEPAGPTGPAAPVASARTPAPGEYGEPTTHGARPRVRRRHAVGAGAVFVVAMSVITGIEMFSGGPVSNVWGENRTGTTVSDSVSGSSGAKSIPGPSRRDPSAPSRSPGSSGGGGEAPSPDTSRGGGAADASTTPTPDASGSSGSGKGSGDGSGQDGGSGGATAPGTSAPATPGPSRTPSGGATESGTDASGEAVPTPGVTGAP</sequence>
<reference evidence="3 4" key="1">
    <citation type="journal article" date="2019" name="Int. J. Syst. Evol. Microbiol.">
        <title>The Global Catalogue of Microorganisms (GCM) 10K type strain sequencing project: providing services to taxonomists for standard genome sequencing and annotation.</title>
        <authorList>
            <consortium name="The Broad Institute Genomics Platform"/>
            <consortium name="The Broad Institute Genome Sequencing Center for Infectious Disease"/>
            <person name="Wu L."/>
            <person name="Ma J."/>
        </authorList>
    </citation>
    <scope>NUCLEOTIDE SEQUENCE [LARGE SCALE GENOMIC DNA]</scope>
    <source>
        <strain evidence="3 4">JCM 11444</strain>
    </source>
</reference>
<feature type="compositionally biased region" description="Low complexity" evidence="1">
    <location>
        <begin position="241"/>
        <end position="254"/>
    </location>
</feature>
<feature type="region of interest" description="Disordered" evidence="1">
    <location>
        <begin position="77"/>
        <end position="151"/>
    </location>
</feature>
<comment type="caution">
    <text evidence="3">The sequence shown here is derived from an EMBL/GenBank/DDBJ whole genome shotgun (WGS) entry which is preliminary data.</text>
</comment>
<keyword evidence="2" id="KW-0812">Transmembrane</keyword>
<organism evidence="3 4">
    <name type="scientific">Streptomyces rhizosphaericus</name>
    <dbReference type="NCBI Taxonomy" id="114699"/>
    <lineage>
        <taxon>Bacteria</taxon>
        <taxon>Bacillati</taxon>
        <taxon>Actinomycetota</taxon>
        <taxon>Actinomycetes</taxon>
        <taxon>Kitasatosporales</taxon>
        <taxon>Streptomycetaceae</taxon>
        <taxon>Streptomyces</taxon>
        <taxon>Streptomyces violaceusniger group</taxon>
    </lineage>
</organism>
<feature type="compositionally biased region" description="Low complexity" evidence="1">
    <location>
        <begin position="276"/>
        <end position="287"/>
    </location>
</feature>
<feature type="compositionally biased region" description="Low complexity" evidence="1">
    <location>
        <begin position="114"/>
        <end position="127"/>
    </location>
</feature>
<dbReference type="EMBL" id="BAAAID010000010">
    <property type="protein sequence ID" value="GAA0924399.1"/>
    <property type="molecule type" value="Genomic_DNA"/>
</dbReference>
<feature type="transmembrane region" description="Helical" evidence="2">
    <location>
        <begin position="154"/>
        <end position="174"/>
    </location>
</feature>
<name>A0ABN1P8G6_9ACTN</name>
<accession>A0ABN1P8G6</accession>
<feature type="compositionally biased region" description="Low complexity" evidence="1">
    <location>
        <begin position="188"/>
        <end position="201"/>
    </location>
</feature>
<feature type="region of interest" description="Disordered" evidence="1">
    <location>
        <begin position="178"/>
        <end position="316"/>
    </location>
</feature>
<evidence type="ECO:0000256" key="2">
    <source>
        <dbReference type="SAM" id="Phobius"/>
    </source>
</evidence>
<keyword evidence="2" id="KW-1133">Transmembrane helix</keyword>
<feature type="compositionally biased region" description="Gly residues" evidence="1">
    <location>
        <begin position="255"/>
        <end position="275"/>
    </location>
</feature>
<keyword evidence="4" id="KW-1185">Reference proteome</keyword>
<evidence type="ECO:0000313" key="4">
    <source>
        <dbReference type="Proteomes" id="UP001500418"/>
    </source>
</evidence>
<feature type="transmembrane region" description="Helical" evidence="2">
    <location>
        <begin position="20"/>
        <end position="37"/>
    </location>
</feature>
<evidence type="ECO:0000256" key="1">
    <source>
        <dbReference type="SAM" id="MobiDB-lite"/>
    </source>
</evidence>
<feature type="compositionally biased region" description="Low complexity" evidence="1">
    <location>
        <begin position="94"/>
        <end position="108"/>
    </location>
</feature>
<proteinExistence type="predicted"/>
<feature type="compositionally biased region" description="Polar residues" evidence="1">
    <location>
        <begin position="289"/>
        <end position="301"/>
    </location>
</feature>
<dbReference type="Proteomes" id="UP001500418">
    <property type="component" value="Unassembled WGS sequence"/>
</dbReference>
<keyword evidence="2" id="KW-0472">Membrane</keyword>
<feature type="transmembrane region" description="Helical" evidence="2">
    <location>
        <begin position="43"/>
        <end position="63"/>
    </location>
</feature>
<evidence type="ECO:0000313" key="3">
    <source>
        <dbReference type="EMBL" id="GAA0924399.1"/>
    </source>
</evidence>